<reference evidence="2 3" key="1">
    <citation type="submission" date="2020-05" db="EMBL/GenBank/DDBJ databases">
        <title>Azospirillum oleiclasticum sp. nov, a nitrogen-fixing and heavy crude oil-emulsifying bacterium isolated from the crude oil of Yumen Oilfield.</title>
        <authorList>
            <person name="Wu D."/>
            <person name="Cai M."/>
            <person name="Zhang X."/>
        </authorList>
    </citation>
    <scope>NUCLEOTIDE SEQUENCE [LARGE SCALE GENOMIC DNA]</scope>
    <source>
        <strain evidence="2 3">ROY-1-1-2</strain>
    </source>
</reference>
<protein>
    <submittedName>
        <fullName evidence="2">Thiol-disulfide oxidoreductase</fullName>
    </submittedName>
</protein>
<keyword evidence="1" id="KW-1133">Transmembrane helix</keyword>
<feature type="transmembrane region" description="Helical" evidence="1">
    <location>
        <begin position="33"/>
        <end position="50"/>
    </location>
</feature>
<keyword evidence="3" id="KW-1185">Reference proteome</keyword>
<dbReference type="RefSeq" id="WP_180283365.1">
    <property type="nucleotide sequence ID" value="NZ_JABFDB010000012.1"/>
</dbReference>
<comment type="caution">
    <text evidence="2">The sequence shown here is derived from an EMBL/GenBank/DDBJ whole genome shotgun (WGS) entry which is preliminary data.</text>
</comment>
<gene>
    <name evidence="2" type="ORF">HND93_17915</name>
</gene>
<proteinExistence type="predicted"/>
<organism evidence="2 3">
    <name type="scientific">Azospirillum oleiclasticum</name>
    <dbReference type="NCBI Taxonomy" id="2735135"/>
    <lineage>
        <taxon>Bacteria</taxon>
        <taxon>Pseudomonadati</taxon>
        <taxon>Pseudomonadota</taxon>
        <taxon>Alphaproteobacteria</taxon>
        <taxon>Rhodospirillales</taxon>
        <taxon>Azospirillaceae</taxon>
        <taxon>Azospirillum</taxon>
    </lineage>
</organism>
<dbReference type="EMBL" id="JABFDB010000012">
    <property type="protein sequence ID" value="NYZ21593.1"/>
    <property type="molecule type" value="Genomic_DNA"/>
</dbReference>
<evidence type="ECO:0000313" key="3">
    <source>
        <dbReference type="Proteomes" id="UP000584642"/>
    </source>
</evidence>
<accession>A0ABX2TEK5</accession>
<feature type="transmembrane region" description="Helical" evidence="1">
    <location>
        <begin position="62"/>
        <end position="80"/>
    </location>
</feature>
<evidence type="ECO:0000313" key="2">
    <source>
        <dbReference type="EMBL" id="NYZ21593.1"/>
    </source>
</evidence>
<feature type="transmembrane region" description="Helical" evidence="1">
    <location>
        <begin position="354"/>
        <end position="374"/>
    </location>
</feature>
<name>A0ABX2TEK5_9PROT</name>
<sequence>MTSGLRRGGGLAGAIRSRLWPPETATHARVHDGLTVFAPMWAVAMLFSLADNPSTFIGRDGPALFLVGWTAVLAAVALVIRPRLTWLLGLLAAALILRYALLAPVASNNKTITLFMNTGILLVLAQAAWSQAEPRRELVYQHLRVIARGLLAVMYFYGIFHKINTDFLDPNVSCAVMLYAPLARPFGLDGNLFGRYLAIYSTFIIEAIAIAALYWRRWFAVGLILALVFHYIIPISAYSWYMDFSCLVFALYALTMPPEAQRDFYRSVAGPLRRVRGWFGNAALPLAGGLLVAAAWVSAMIVATDYPERPLRMFYHSTFIMVWAMFGAVASVLMTRAALEHLPYRGAAQPRQPLWLHLIPLALFVACTSPYIGLKTESSINMFSNLHTEGGETNHLLFARPPYLFGYKDDVVEILDSSHPYLLHLKARNERMVLYALKDVLRRYREHWVTYRLNGLVEEEVTHASFPAFEQPSLLERAFLIFKTVDVRRPKVCTH</sequence>
<feature type="transmembrane region" description="Helical" evidence="1">
    <location>
        <begin position="87"/>
        <end position="106"/>
    </location>
</feature>
<feature type="transmembrane region" description="Helical" evidence="1">
    <location>
        <begin position="282"/>
        <end position="302"/>
    </location>
</feature>
<feature type="transmembrane region" description="Helical" evidence="1">
    <location>
        <begin position="222"/>
        <end position="241"/>
    </location>
</feature>
<dbReference type="Proteomes" id="UP000584642">
    <property type="component" value="Unassembled WGS sequence"/>
</dbReference>
<evidence type="ECO:0000256" key="1">
    <source>
        <dbReference type="SAM" id="Phobius"/>
    </source>
</evidence>
<keyword evidence="1" id="KW-0472">Membrane</keyword>
<feature type="transmembrane region" description="Helical" evidence="1">
    <location>
        <begin position="196"/>
        <end position="215"/>
    </location>
</feature>
<feature type="transmembrane region" description="Helical" evidence="1">
    <location>
        <begin position="314"/>
        <end position="334"/>
    </location>
</feature>
<keyword evidence="1" id="KW-0812">Transmembrane</keyword>
<feature type="transmembrane region" description="Helical" evidence="1">
    <location>
        <begin position="142"/>
        <end position="160"/>
    </location>
</feature>
<feature type="transmembrane region" description="Helical" evidence="1">
    <location>
        <begin position="112"/>
        <end position="130"/>
    </location>
</feature>